<name>A0A127KMV0_9CAUD</name>
<gene>
    <name evidence="8" type="ORF">Np050604_034</name>
    <name evidence="9" type="ORF">Sn080709_034</name>
    <name evidence="10" type="ORF">W2100709_034</name>
    <name evidence="7" type="ORF">W270710_034</name>
</gene>
<protein>
    <submittedName>
        <fullName evidence="7">2OG-Fe(II) oxygenase superfamily protein</fullName>
    </submittedName>
</protein>
<dbReference type="GO" id="GO:0051213">
    <property type="term" value="F:dioxygenase activity"/>
    <property type="evidence" value="ECO:0007669"/>
    <property type="project" value="UniProtKB-KW"/>
</dbReference>
<evidence type="ECO:0000256" key="5">
    <source>
        <dbReference type="ARBA" id="ARBA00023004"/>
    </source>
</evidence>
<accession>A0A127KMV0</accession>
<dbReference type="InterPro" id="IPR044862">
    <property type="entry name" value="Pro_4_hyd_alph_FE2OG_OXY"/>
</dbReference>
<dbReference type="Gene3D" id="2.60.120.620">
    <property type="entry name" value="q2cbj1_9rhob like domain"/>
    <property type="match status" value="1"/>
</dbReference>
<comment type="cofactor">
    <cofactor evidence="1">
        <name>L-ascorbate</name>
        <dbReference type="ChEBI" id="CHEBI:38290"/>
    </cofactor>
</comment>
<evidence type="ECO:0000313" key="7">
    <source>
        <dbReference type="EMBL" id="AMO43278.1"/>
    </source>
</evidence>
<keyword evidence="3" id="KW-0223">Dioxygenase</keyword>
<keyword evidence="2" id="KW-0479">Metal-binding</keyword>
<keyword evidence="4" id="KW-0560">Oxidoreductase</keyword>
<evidence type="ECO:0000313" key="13">
    <source>
        <dbReference type="Proteomes" id="UP000225786"/>
    </source>
</evidence>
<dbReference type="PANTHER" id="PTHR10869">
    <property type="entry name" value="PROLYL 4-HYDROXYLASE ALPHA SUBUNIT"/>
    <property type="match status" value="1"/>
</dbReference>
<evidence type="ECO:0000256" key="3">
    <source>
        <dbReference type="ARBA" id="ARBA00022964"/>
    </source>
</evidence>
<keyword evidence="5" id="KW-0408">Iron</keyword>
<evidence type="ECO:0000313" key="12">
    <source>
        <dbReference type="Proteomes" id="UP000225402"/>
    </source>
</evidence>
<dbReference type="Proteomes" id="UP000225786">
    <property type="component" value="Segment"/>
</dbReference>
<evidence type="ECO:0000313" key="11">
    <source>
        <dbReference type="Proteomes" id="UP000222561"/>
    </source>
</evidence>
<reference evidence="7 13" key="2">
    <citation type="submission" date="2016-01" db="EMBL/GenBank/DDBJ databases">
        <title>The genomic content and context of auxiliary metabolic genes in marine cyanophages.</title>
        <authorList>
            <person name="Marston M.F."/>
            <person name="Martiny J.B.H."/>
            <person name="Crummett L.T."/>
        </authorList>
    </citation>
    <scope>NUCLEOTIDE SEQUENCE [LARGE SCALE GENOMIC DNA]</scope>
    <source>
        <strain evidence="7">W2_07_0710</strain>
    </source>
</reference>
<evidence type="ECO:0000313" key="9">
    <source>
        <dbReference type="EMBL" id="AOO12451.1"/>
    </source>
</evidence>
<evidence type="ECO:0000256" key="4">
    <source>
        <dbReference type="ARBA" id="ARBA00023002"/>
    </source>
</evidence>
<dbReference type="EMBL" id="KX349292">
    <property type="protein sequence ID" value="AOO11750.1"/>
    <property type="molecule type" value="Genomic_DNA"/>
</dbReference>
<dbReference type="GO" id="GO:0005506">
    <property type="term" value="F:iron ion binding"/>
    <property type="evidence" value="ECO:0007669"/>
    <property type="project" value="InterPro"/>
</dbReference>
<proteinExistence type="predicted"/>
<dbReference type="GO" id="GO:0031418">
    <property type="term" value="F:L-ascorbic acid binding"/>
    <property type="evidence" value="ECO:0007669"/>
    <property type="project" value="InterPro"/>
</dbReference>
<dbReference type="InterPro" id="IPR045054">
    <property type="entry name" value="P4HA-like"/>
</dbReference>
<dbReference type="Proteomes" id="UP000225478">
    <property type="component" value="Segment"/>
</dbReference>
<dbReference type="EMBL" id="KU594607">
    <property type="protein sequence ID" value="AMO43278.1"/>
    <property type="molecule type" value="Genomic_DNA"/>
</dbReference>
<dbReference type="InterPro" id="IPR005123">
    <property type="entry name" value="Oxoglu/Fe-dep_dioxygenase_dom"/>
</dbReference>
<evidence type="ECO:0000256" key="1">
    <source>
        <dbReference type="ARBA" id="ARBA00001961"/>
    </source>
</evidence>
<reference evidence="11 12" key="1">
    <citation type="journal article" date="2016" name="Environ. Microbiol.">
        <title>Genomic diversification of marine cyanophages into stable ecotypes.</title>
        <authorList>
            <person name="Marston M.F."/>
            <person name="Martiny J.B."/>
        </authorList>
    </citation>
    <scope>NUCLEOTIDE SEQUENCE [LARGE SCALE GENOMIC DNA]</scope>
    <source>
        <strain evidence="8">Np_05_0604</strain>
        <strain evidence="9">Sn_08_0709</strain>
        <strain evidence="10">W2_10_0709</strain>
    </source>
</reference>
<organism evidence="7 13">
    <name type="scientific">Cyanophage S-RIM44</name>
    <dbReference type="NCBI Taxonomy" id="1278485"/>
    <lineage>
        <taxon>Viruses</taxon>
        <taxon>Duplodnaviria</taxon>
        <taxon>Heunggongvirae</taxon>
        <taxon>Uroviricota</taxon>
        <taxon>Caudoviricetes</taxon>
        <taxon>Pantevenvirales</taxon>
        <taxon>Kyanoviridae</taxon>
        <taxon>Vellamovirus</taxon>
        <taxon>Vellamovirus rhodeisland44</taxon>
    </lineage>
</organism>
<dbReference type="PANTHER" id="PTHR10869:SF246">
    <property type="entry name" value="TRANSMEMBRANE PROLYL 4-HYDROXYLASE"/>
    <property type="match status" value="1"/>
</dbReference>
<dbReference type="EMBL" id="KX349295">
    <property type="protein sequence ID" value="AOO12451.1"/>
    <property type="molecule type" value="Genomic_DNA"/>
</dbReference>
<feature type="domain" description="Fe2OG dioxygenase" evidence="6">
    <location>
        <begin position="86"/>
        <end position="190"/>
    </location>
</feature>
<dbReference type="GO" id="GO:0016705">
    <property type="term" value="F:oxidoreductase activity, acting on paired donors, with incorporation or reduction of molecular oxygen"/>
    <property type="evidence" value="ECO:0007669"/>
    <property type="project" value="InterPro"/>
</dbReference>
<evidence type="ECO:0000313" key="8">
    <source>
        <dbReference type="EMBL" id="AOO11750.1"/>
    </source>
</evidence>
<dbReference type="Proteomes" id="UP000222561">
    <property type="component" value="Segment"/>
</dbReference>
<dbReference type="Pfam" id="PF13640">
    <property type="entry name" value="2OG-FeII_Oxy_3"/>
    <property type="match status" value="1"/>
</dbReference>
<evidence type="ECO:0000313" key="10">
    <source>
        <dbReference type="EMBL" id="AOO12916.1"/>
    </source>
</evidence>
<dbReference type="EMBL" id="KX349297">
    <property type="protein sequence ID" value="AOO12916.1"/>
    <property type="molecule type" value="Genomic_DNA"/>
</dbReference>
<dbReference type="SMART" id="SM00702">
    <property type="entry name" value="P4Hc"/>
    <property type="match status" value="1"/>
</dbReference>
<evidence type="ECO:0000259" key="6">
    <source>
        <dbReference type="PROSITE" id="PS51471"/>
    </source>
</evidence>
<evidence type="ECO:0000256" key="2">
    <source>
        <dbReference type="ARBA" id="ARBA00022723"/>
    </source>
</evidence>
<dbReference type="Proteomes" id="UP000225402">
    <property type="component" value="Segment"/>
</dbReference>
<sequence length="190" mass="22286">MIKHTPYIIEYPGFVNPRTTGFIQEQASSLLKFDPKNTTFHRKNRGYHLGEWKHVDGMQELNYEIDKIGKKAFMRYYRDCPLIAYSIIQSQGFISNYVYRFYDKSDHYNWHVDRSHDNTQLVVSFLLYLNDGFGGGDTLFMNDKLRIKPQNGSVLMFPCGPHFLHKSTKVTYGQKHVMWNCFGQRANAPV</sequence>
<dbReference type="PROSITE" id="PS51471">
    <property type="entry name" value="FE2OG_OXY"/>
    <property type="match status" value="1"/>
</dbReference>
<dbReference type="InterPro" id="IPR006620">
    <property type="entry name" value="Pro_4_hyd_alph"/>
</dbReference>